<evidence type="ECO:0000256" key="4">
    <source>
        <dbReference type="ARBA" id="ARBA00004414"/>
    </source>
</evidence>
<sequence>MAAHFDTEYQRLEASYSDSPPGEENLLVHIPDGNKSPWHHIENLDLFFQRVYNLHQKNGFTCMLLGEVFELVQLLFVVGFTVFLANCVDYDILFANKFVNHTDSSKVTLPDAFLPVDVCGASIRDNVAVMFVLMISGVFWLHRLIKFIYNVCCYWEIRSFYTNALKMSMAELPYFTWQEVQARIVEIQKEHQICIHKKELTELDIYHRILRFKNYMVAMVNKSLLPVRFRPPLLGESVFYTRGLKYNFELIFFWGPGSLFESEWSLKPQYKRGGNRLELADKLASRILWIGIANLLLCPVVLVWQILYAFFSYTEASSRYMNCFLSPLLTVVAKNVAFFAGSLLAVLIALTIYDEDVLAVEHVLSSITLLGVCITVCRSFIPDKHLVYCPEQLLRLILAHIHYMPDHWQGNAHRYETRDQFSQLFQYKAVFILEELTSPLVTPFILIFSLRRKSLEIIDFFRNFTVEVVGVGDTCSFAQMDIRQHGHPAWMSEGKTEASIYQQAEDGKTELSLMHFAITNPQWQPPTETTHFISQLKERVQRETTGDRQTLTSLSGSEPRSLIANFLAGPPSLASLHLGRDGSLTDHGPVGVNDGASALRSLSVSSTRGSCSSAHRSAGHASSASRAMPGSSTDARTASSGSSVWEGQLTSLVLSEYASTEMSIHALYIHELHKQQSGGELSRHTWHRQDSDDSSDSVTEEGGSGGGNPNPRNLIPRSHTFPISTPISTPGPIPSSNSGPNPDRGTTPGQEVTPLQSNSQRRYGGNTDSVGPGGRVVRSARVPMGGWAEEGRGGRHPDTVPEEGSEDDMPPNTHKVT</sequence>
<evidence type="ECO:0000256" key="12">
    <source>
        <dbReference type="ARBA" id="ARBA00022753"/>
    </source>
</evidence>
<dbReference type="GO" id="GO:0034497">
    <property type="term" value="P:protein localization to phagophore assembly site"/>
    <property type="evidence" value="ECO:0007669"/>
    <property type="project" value="TreeGrafter"/>
</dbReference>
<evidence type="ECO:0000256" key="21">
    <source>
        <dbReference type="ARBA" id="ARBA00023136"/>
    </source>
</evidence>
<feature type="transmembrane region" description="Helical" evidence="28">
    <location>
        <begin position="287"/>
        <end position="311"/>
    </location>
</feature>
<feature type="region of interest" description="Disordered" evidence="29">
    <location>
        <begin position="679"/>
        <end position="817"/>
    </location>
</feature>
<evidence type="ECO:0000256" key="3">
    <source>
        <dbReference type="ARBA" id="ARBA00004225"/>
    </source>
</evidence>
<protein>
    <recommendedName>
        <fullName evidence="28">Autophagy-related protein 9</fullName>
    </recommendedName>
</protein>
<dbReference type="PANTHER" id="PTHR13038:SF13">
    <property type="entry name" value="AUTOPHAGY-RELATED PROTEIN 9A"/>
    <property type="match status" value="1"/>
</dbReference>
<dbReference type="GO" id="GO:0031966">
    <property type="term" value="C:mitochondrial membrane"/>
    <property type="evidence" value="ECO:0007669"/>
    <property type="project" value="UniProtKB-SubCell"/>
</dbReference>
<keyword evidence="9 28" id="KW-0813">Transport</keyword>
<dbReference type="GO" id="GO:0061709">
    <property type="term" value="P:reticulophagy"/>
    <property type="evidence" value="ECO:0007669"/>
    <property type="project" value="TreeGrafter"/>
</dbReference>
<keyword evidence="18" id="KW-0333">Golgi apparatus</keyword>
<keyword evidence="15 28" id="KW-1133">Transmembrane helix</keyword>
<evidence type="ECO:0000256" key="11">
    <source>
        <dbReference type="ARBA" id="ARBA00022692"/>
    </source>
</evidence>
<dbReference type="GO" id="GO:0055038">
    <property type="term" value="C:recycling endosome membrane"/>
    <property type="evidence" value="ECO:0007669"/>
    <property type="project" value="UniProtKB-SubCell"/>
</dbReference>
<dbReference type="AlphaFoldDB" id="A0A8C7MAS9"/>
<keyword evidence="12" id="KW-0967">Endosome</keyword>
<reference evidence="30" key="1">
    <citation type="submission" date="2025-08" db="UniProtKB">
        <authorList>
            <consortium name="Ensembl"/>
        </authorList>
    </citation>
    <scope>IDENTIFICATION</scope>
</reference>
<feature type="compositionally biased region" description="Basic and acidic residues" evidence="29">
    <location>
        <begin position="681"/>
        <end position="691"/>
    </location>
</feature>
<evidence type="ECO:0000256" key="1">
    <source>
        <dbReference type="ARBA" id="ARBA00004166"/>
    </source>
</evidence>
<accession>A0A8C7MAS9</accession>
<dbReference type="GO" id="GO:0000422">
    <property type="term" value="P:autophagy of mitochondrion"/>
    <property type="evidence" value="ECO:0007669"/>
    <property type="project" value="TreeGrafter"/>
</dbReference>
<keyword evidence="17 28" id="KW-0072">Autophagy</keyword>
<keyword evidence="23" id="KW-0968">Cytoplasmic vesicle</keyword>
<feature type="compositionally biased region" description="Low complexity" evidence="29">
    <location>
        <begin position="608"/>
        <end position="627"/>
    </location>
</feature>
<evidence type="ECO:0000256" key="9">
    <source>
        <dbReference type="ARBA" id="ARBA00022448"/>
    </source>
</evidence>
<evidence type="ECO:0000256" key="15">
    <source>
        <dbReference type="ARBA" id="ARBA00022989"/>
    </source>
</evidence>
<feature type="compositionally biased region" description="Basic and acidic residues" evidence="29">
    <location>
        <begin position="789"/>
        <end position="799"/>
    </location>
</feature>
<evidence type="ECO:0000313" key="30">
    <source>
        <dbReference type="Ensembl" id="ENSOKIP00005040133.1"/>
    </source>
</evidence>
<comment type="catalytic activity">
    <reaction evidence="26">
        <text>a 1,2-diacyl-sn-glycero-3-phosphocholine(in) = a 1,2-diacyl-sn-glycero-3-phosphocholine(out)</text>
        <dbReference type="Rhea" id="RHEA:38571"/>
        <dbReference type="ChEBI" id="CHEBI:57643"/>
    </reaction>
</comment>
<reference evidence="30" key="2">
    <citation type="submission" date="2025-09" db="UniProtKB">
        <authorList>
            <consortium name="Ensembl"/>
        </authorList>
    </citation>
    <scope>IDENTIFICATION</scope>
</reference>
<keyword evidence="13" id="KW-0256">Endoplasmic reticulum</keyword>
<keyword evidence="11 28" id="KW-0812">Transmembrane</keyword>
<keyword evidence="19 28" id="KW-0445">Lipid transport</keyword>
<evidence type="ECO:0000256" key="13">
    <source>
        <dbReference type="ARBA" id="ARBA00022824"/>
    </source>
</evidence>
<dbReference type="Ensembl" id="ENSOKIT00005042350.1">
    <property type="protein sequence ID" value="ENSOKIP00005040133.1"/>
    <property type="gene ID" value="ENSOKIG00005016974.1"/>
</dbReference>
<keyword evidence="20" id="KW-0496">Mitochondrion</keyword>
<evidence type="ECO:0000256" key="20">
    <source>
        <dbReference type="ARBA" id="ARBA00023128"/>
    </source>
</evidence>
<evidence type="ECO:0000256" key="8">
    <source>
        <dbReference type="ARBA" id="ARBA00006185"/>
    </source>
</evidence>
<evidence type="ECO:0000256" key="24">
    <source>
        <dbReference type="ARBA" id="ARBA00024479"/>
    </source>
</evidence>
<dbReference type="GeneTree" id="ENSGT00390000014839"/>
<evidence type="ECO:0000256" key="6">
    <source>
        <dbReference type="ARBA" id="ARBA00004511"/>
    </source>
</evidence>
<evidence type="ECO:0000256" key="25">
    <source>
        <dbReference type="ARBA" id="ARBA00024615"/>
    </source>
</evidence>
<keyword evidence="21 28" id="KW-0472">Membrane</keyword>
<comment type="catalytic activity">
    <reaction evidence="25">
        <text>a 1,2-diacyl-sn-glycero-3-phosphoethanolamine(in) = a 1,2-diacyl-sn-glycero-3-phosphoethanolamine(out)</text>
        <dbReference type="Rhea" id="RHEA:38895"/>
        <dbReference type="ChEBI" id="CHEBI:64612"/>
    </reaction>
</comment>
<evidence type="ECO:0000256" key="7">
    <source>
        <dbReference type="ARBA" id="ARBA00004542"/>
    </source>
</evidence>
<dbReference type="Pfam" id="PF04109">
    <property type="entry name" value="ATG9"/>
    <property type="match status" value="1"/>
</dbReference>
<evidence type="ECO:0000313" key="31">
    <source>
        <dbReference type="Proteomes" id="UP000694557"/>
    </source>
</evidence>
<feature type="transmembrane region" description="Helical" evidence="28">
    <location>
        <begin position="363"/>
        <end position="381"/>
    </location>
</feature>
<name>A0A8C7MAS9_ONCKI</name>
<evidence type="ECO:0000256" key="14">
    <source>
        <dbReference type="ARBA" id="ARBA00022843"/>
    </source>
</evidence>
<evidence type="ECO:0000256" key="22">
    <source>
        <dbReference type="ARBA" id="ARBA00023180"/>
    </source>
</evidence>
<proteinExistence type="inferred from homology"/>
<keyword evidence="16" id="KW-0007">Acetylation</keyword>
<evidence type="ECO:0000256" key="27">
    <source>
        <dbReference type="ARBA" id="ARBA00045832"/>
    </source>
</evidence>
<feature type="compositionally biased region" description="Polar residues" evidence="29">
    <location>
        <begin position="747"/>
        <end position="769"/>
    </location>
</feature>
<dbReference type="GO" id="GO:0031902">
    <property type="term" value="C:late endosome membrane"/>
    <property type="evidence" value="ECO:0007669"/>
    <property type="project" value="UniProtKB-SubCell"/>
</dbReference>
<comment type="subcellular location">
    <subcellularLocation>
        <location evidence="7">Cytoplasmic vesicle</location>
        <location evidence="7">Autophagosome membrane</location>
        <topology evidence="7">Multi-pass membrane protein</topology>
    </subcellularLocation>
    <subcellularLocation>
        <location evidence="5">Endoplasmic reticulum membrane</location>
        <topology evidence="5">Multi-pass membrane protein</topology>
    </subcellularLocation>
    <subcellularLocation>
        <location evidence="1">Golgi apparatus</location>
        <location evidence="1">trans-Golgi network membrane</location>
        <topology evidence="1">Multi-pass membrane protein</topology>
    </subcellularLocation>
    <subcellularLocation>
        <location evidence="4">Late endosome membrane</location>
    </subcellularLocation>
    <subcellularLocation>
        <location evidence="3">Mitochondrion membrane</location>
        <topology evidence="3">Multi-pass membrane protein</topology>
    </subcellularLocation>
    <subcellularLocation>
        <location evidence="6 28">Preautophagosomal structure membrane</location>
        <topology evidence="6 28">Multi-pass membrane protein</topology>
    </subcellularLocation>
    <subcellularLocation>
        <location evidence="2">Recycling endosome membrane</location>
        <topology evidence="2">Multi-pass membrane protein</topology>
    </subcellularLocation>
</comment>
<evidence type="ECO:0000256" key="26">
    <source>
        <dbReference type="ARBA" id="ARBA00024631"/>
    </source>
</evidence>
<evidence type="ECO:0000256" key="5">
    <source>
        <dbReference type="ARBA" id="ARBA00004477"/>
    </source>
</evidence>
<comment type="function">
    <text evidence="28">Phospholipid scramblase involved in autophagy. Cycles between the preautophagosomal structure/phagophore assembly site (PAS) and the cytoplasmic vesicle pool and supplies membrane for the growing autophagosome. Lipid scramblase activity plays a key role in preautophagosomal structure/phagophore assembly by distributing the phospholipids that arrive through ATG2 from the cytoplasmic to the luminal leaflet of the bilayer, thereby driving autophagosomal membrane expansion.</text>
</comment>
<evidence type="ECO:0000256" key="10">
    <source>
        <dbReference type="ARBA" id="ARBA00022553"/>
    </source>
</evidence>
<feature type="transmembrane region" description="Helical" evidence="28">
    <location>
        <begin position="331"/>
        <end position="351"/>
    </location>
</feature>
<keyword evidence="31" id="KW-1185">Reference proteome</keyword>
<dbReference type="Proteomes" id="UP000694557">
    <property type="component" value="Unassembled WGS sequence"/>
</dbReference>
<dbReference type="GO" id="GO:0000421">
    <property type="term" value="C:autophagosome membrane"/>
    <property type="evidence" value="ECO:0007669"/>
    <property type="project" value="UniProtKB-SubCell"/>
</dbReference>
<evidence type="ECO:0000256" key="19">
    <source>
        <dbReference type="ARBA" id="ARBA00023055"/>
    </source>
</evidence>
<dbReference type="GO" id="GO:0034045">
    <property type="term" value="C:phagophore assembly site membrane"/>
    <property type="evidence" value="ECO:0007669"/>
    <property type="project" value="UniProtKB-SubCell"/>
</dbReference>
<evidence type="ECO:0000256" key="29">
    <source>
        <dbReference type="SAM" id="MobiDB-lite"/>
    </source>
</evidence>
<feature type="transmembrane region" description="Helical" evidence="28">
    <location>
        <begin position="60"/>
        <end position="85"/>
    </location>
</feature>
<dbReference type="GO" id="GO:0034727">
    <property type="term" value="P:piecemeal microautophagy of the nucleus"/>
    <property type="evidence" value="ECO:0007669"/>
    <property type="project" value="TreeGrafter"/>
</dbReference>
<feature type="compositionally biased region" description="Polar residues" evidence="29">
    <location>
        <begin position="630"/>
        <end position="645"/>
    </location>
</feature>
<dbReference type="GO" id="GO:0006869">
    <property type="term" value="P:lipid transport"/>
    <property type="evidence" value="ECO:0007669"/>
    <property type="project" value="UniProtKB-KW"/>
</dbReference>
<keyword evidence="14" id="KW-0832">Ubl conjugation</keyword>
<evidence type="ECO:0000256" key="23">
    <source>
        <dbReference type="ARBA" id="ARBA00023329"/>
    </source>
</evidence>
<dbReference type="GO" id="GO:0005794">
    <property type="term" value="C:Golgi apparatus"/>
    <property type="evidence" value="ECO:0007669"/>
    <property type="project" value="UniProtKB-SubCell"/>
</dbReference>
<evidence type="ECO:0000256" key="28">
    <source>
        <dbReference type="RuleBase" id="RU364027"/>
    </source>
</evidence>
<comment type="similarity">
    <text evidence="8 28">Belongs to the ATG9 family.</text>
</comment>
<feature type="transmembrane region" description="Helical" evidence="28">
    <location>
        <begin position="123"/>
        <end position="141"/>
    </location>
</feature>
<feature type="region of interest" description="Disordered" evidence="29">
    <location>
        <begin position="607"/>
        <end position="645"/>
    </location>
</feature>
<dbReference type="GO" id="GO:0005789">
    <property type="term" value="C:endoplasmic reticulum membrane"/>
    <property type="evidence" value="ECO:0007669"/>
    <property type="project" value="UniProtKB-SubCell"/>
</dbReference>
<feature type="compositionally biased region" description="Acidic residues" evidence="29">
    <location>
        <begin position="800"/>
        <end position="809"/>
    </location>
</feature>
<feature type="compositionally biased region" description="Low complexity" evidence="29">
    <location>
        <begin position="722"/>
        <end position="742"/>
    </location>
</feature>
<comment type="catalytic activity">
    <reaction evidence="24">
        <text>a 1,2-diacyl-sn-glycero-3-phospho-L-serine(in) = a 1,2-diacyl-sn-glycero-3-phospho-L-serine(out)</text>
        <dbReference type="Rhea" id="RHEA:38663"/>
        <dbReference type="ChEBI" id="CHEBI:57262"/>
    </reaction>
</comment>
<organism evidence="30 31">
    <name type="scientific">Oncorhynchus kisutch</name>
    <name type="common">Coho salmon</name>
    <name type="synonym">Salmo kisutch</name>
    <dbReference type="NCBI Taxonomy" id="8019"/>
    <lineage>
        <taxon>Eukaryota</taxon>
        <taxon>Metazoa</taxon>
        <taxon>Chordata</taxon>
        <taxon>Craniata</taxon>
        <taxon>Vertebrata</taxon>
        <taxon>Euteleostomi</taxon>
        <taxon>Actinopterygii</taxon>
        <taxon>Neopterygii</taxon>
        <taxon>Teleostei</taxon>
        <taxon>Protacanthopterygii</taxon>
        <taxon>Salmoniformes</taxon>
        <taxon>Salmonidae</taxon>
        <taxon>Salmoninae</taxon>
        <taxon>Oncorhynchus</taxon>
    </lineage>
</organism>
<dbReference type="PANTHER" id="PTHR13038">
    <property type="entry name" value="APG9 AUTOPHAGY 9"/>
    <property type="match status" value="1"/>
</dbReference>
<gene>
    <name evidence="30" type="primary">ATG9A</name>
</gene>
<evidence type="ECO:0000256" key="16">
    <source>
        <dbReference type="ARBA" id="ARBA00022990"/>
    </source>
</evidence>
<evidence type="ECO:0000256" key="17">
    <source>
        <dbReference type="ARBA" id="ARBA00023006"/>
    </source>
</evidence>
<dbReference type="InterPro" id="IPR007241">
    <property type="entry name" value="Autophagy-rel_prot_9"/>
</dbReference>
<keyword evidence="22" id="KW-0325">Glycoprotein</keyword>
<keyword evidence="10" id="KW-0597">Phosphoprotein</keyword>
<comment type="function">
    <text evidence="27">Phospholipid scramblase involved in autophagy by mediating autophagosomal membrane expansion. Cycles between the preautophagosomal structure/phagophore assembly site (PAS) and the cytoplasmic vesicle pool and supplies membrane for the growing autophagosome. Lipid scramblase activity plays a key role in preautophagosomal structure/phagophore assembly by distributing the phospholipids that arrive through ATG2 (ATG2A or ATG2B) from the cytoplasmic to the luminal leaflet of the bilayer, thereby driving autophagosomal membrane expansion. Also required to supply phosphatidylinositol 4-phosphate to the autophagosome initiation site by recruiting the phosphatidylinositol 4-kinase beta (PI4KB) in a process dependent on ARFIP2, but not ARFIP1. In addition to autophagy, also plays a role in necrotic cell death.</text>
</comment>
<evidence type="ECO:0000256" key="18">
    <source>
        <dbReference type="ARBA" id="ARBA00023034"/>
    </source>
</evidence>
<evidence type="ECO:0000256" key="2">
    <source>
        <dbReference type="ARBA" id="ARBA00004195"/>
    </source>
</evidence>